<comment type="caution">
    <text evidence="2">The sequence shown here is derived from an EMBL/GenBank/DDBJ whole genome shotgun (WGS) entry which is preliminary data.</text>
</comment>
<evidence type="ECO:0000313" key="3">
    <source>
        <dbReference type="Proteomes" id="UP000631670"/>
    </source>
</evidence>
<feature type="transmembrane region" description="Helical" evidence="1">
    <location>
        <begin position="6"/>
        <end position="27"/>
    </location>
</feature>
<name>A0ABR9HX12_9PSEU</name>
<reference evidence="2 3" key="1">
    <citation type="submission" date="2020-10" db="EMBL/GenBank/DDBJ databases">
        <title>Sequencing the genomes of 1000 actinobacteria strains.</title>
        <authorList>
            <person name="Klenk H.-P."/>
        </authorList>
    </citation>
    <scope>NUCLEOTIDE SEQUENCE [LARGE SCALE GENOMIC DNA]</scope>
    <source>
        <strain evidence="2 3">DSM 44653</strain>
    </source>
</reference>
<keyword evidence="1" id="KW-0472">Membrane</keyword>
<keyword evidence="1" id="KW-1133">Transmembrane helix</keyword>
<organism evidence="2 3">
    <name type="scientific">Amycolatopsis lexingtonensis</name>
    <dbReference type="NCBI Taxonomy" id="218822"/>
    <lineage>
        <taxon>Bacteria</taxon>
        <taxon>Bacillati</taxon>
        <taxon>Actinomycetota</taxon>
        <taxon>Actinomycetes</taxon>
        <taxon>Pseudonocardiales</taxon>
        <taxon>Pseudonocardiaceae</taxon>
        <taxon>Amycolatopsis</taxon>
    </lineage>
</organism>
<dbReference type="EMBL" id="JADBEG010000001">
    <property type="protein sequence ID" value="MBE1495468.1"/>
    <property type="molecule type" value="Genomic_DNA"/>
</dbReference>
<keyword evidence="1" id="KW-0812">Transmembrane</keyword>
<dbReference type="PROSITE" id="PS51257">
    <property type="entry name" value="PROKAR_LIPOPROTEIN"/>
    <property type="match status" value="1"/>
</dbReference>
<protein>
    <submittedName>
        <fullName evidence="2">Uncharacterized protein</fullName>
    </submittedName>
</protein>
<evidence type="ECO:0000313" key="2">
    <source>
        <dbReference type="EMBL" id="MBE1495468.1"/>
    </source>
</evidence>
<proteinExistence type="predicted"/>
<sequence>MKARVVFTGYLVLVLGGLACFIVIGVLGR</sequence>
<dbReference type="Proteomes" id="UP000631670">
    <property type="component" value="Unassembled WGS sequence"/>
</dbReference>
<keyword evidence="3" id="KW-1185">Reference proteome</keyword>
<evidence type="ECO:0000256" key="1">
    <source>
        <dbReference type="SAM" id="Phobius"/>
    </source>
</evidence>
<accession>A0ABR9HX12</accession>
<gene>
    <name evidence="2" type="ORF">H4696_002568</name>
</gene>